<protein>
    <submittedName>
        <fullName evidence="4">Transporter substrate-binding domain-containing protein</fullName>
    </submittedName>
</protein>
<keyword evidence="1 2" id="KW-0732">Signal</keyword>
<dbReference type="Pfam" id="PF00497">
    <property type="entry name" value="SBP_bac_3"/>
    <property type="match status" value="1"/>
</dbReference>
<feature type="domain" description="Solute-binding protein family 3/N-terminal" evidence="3">
    <location>
        <begin position="33"/>
        <end position="248"/>
    </location>
</feature>
<feature type="signal peptide" evidence="2">
    <location>
        <begin position="1"/>
        <end position="28"/>
    </location>
</feature>
<gene>
    <name evidence="4" type="ORF">PFX98_08325</name>
</gene>
<dbReference type="PANTHER" id="PTHR35936:SF25">
    <property type="entry name" value="ABC TRANSPORTER SUBSTRATE-BINDING PROTEIN"/>
    <property type="match status" value="1"/>
</dbReference>
<dbReference type="InterPro" id="IPR001638">
    <property type="entry name" value="Solute-binding_3/MltF_N"/>
</dbReference>
<dbReference type="AlphaFoldDB" id="A0AA95SYF7"/>
<evidence type="ECO:0000256" key="2">
    <source>
        <dbReference type="SAM" id="SignalP"/>
    </source>
</evidence>
<evidence type="ECO:0000259" key="3">
    <source>
        <dbReference type="SMART" id="SM00062"/>
    </source>
</evidence>
<dbReference type="EMBL" id="CP116346">
    <property type="protein sequence ID" value="WIT13609.1"/>
    <property type="molecule type" value="Genomic_DNA"/>
</dbReference>
<evidence type="ECO:0000256" key="1">
    <source>
        <dbReference type="ARBA" id="ARBA00022729"/>
    </source>
</evidence>
<organism evidence="4 5">
    <name type="scientific">Paucibacter sediminis</name>
    <dbReference type="NCBI Taxonomy" id="3019553"/>
    <lineage>
        <taxon>Bacteria</taxon>
        <taxon>Pseudomonadati</taxon>
        <taxon>Pseudomonadota</taxon>
        <taxon>Betaproteobacteria</taxon>
        <taxon>Burkholderiales</taxon>
        <taxon>Sphaerotilaceae</taxon>
        <taxon>Roseateles</taxon>
    </lineage>
</organism>
<accession>A0AA95SYF7</accession>
<evidence type="ECO:0000313" key="5">
    <source>
        <dbReference type="Proteomes" id="UP001177769"/>
    </source>
</evidence>
<name>A0AA95SYF7_9BURK</name>
<sequence>MQFLPARLRAWLGSTLAGLALLCLPAAAQTTAPLRVVGSSDPPYRSFQGEDGGGLYYELLKEAARRLGWALQFSEVPSARAFLMMEQGEADLMMGPLRSLERERFLHYSRIELPAEDKCFYTRPGARPINSLQDLQGRMLAVHRGKRYGAEFDNAAAGLSRTEVNDYRAALEMLARERIEVVVIPERQARALLAELKLALLRQPFCLKGETPFVVLSKRSPWLAELARLERSFQLMQQDGSWKRILERY</sequence>
<keyword evidence="5" id="KW-1185">Reference proteome</keyword>
<dbReference type="Gene3D" id="3.40.190.10">
    <property type="entry name" value="Periplasmic binding protein-like II"/>
    <property type="match status" value="2"/>
</dbReference>
<proteinExistence type="predicted"/>
<dbReference type="PANTHER" id="PTHR35936">
    <property type="entry name" value="MEMBRANE-BOUND LYTIC MUREIN TRANSGLYCOSYLASE F"/>
    <property type="match status" value="1"/>
</dbReference>
<dbReference type="Proteomes" id="UP001177769">
    <property type="component" value="Chromosome"/>
</dbReference>
<dbReference type="KEGG" id="pais:PFX98_08325"/>
<reference evidence="4" key="1">
    <citation type="submission" date="2023-01" db="EMBL/GenBank/DDBJ databases">
        <title>Whole genome sequence of Paucibacter sp. S2-9 isolated from pond sediment.</title>
        <authorList>
            <person name="Jung J.Y."/>
        </authorList>
    </citation>
    <scope>NUCLEOTIDE SEQUENCE</scope>
    <source>
        <strain evidence="4">S2-9</strain>
    </source>
</reference>
<dbReference type="RefSeq" id="WP_285234727.1">
    <property type="nucleotide sequence ID" value="NZ_CP116346.1"/>
</dbReference>
<feature type="chain" id="PRO_5041717611" evidence="2">
    <location>
        <begin position="29"/>
        <end position="249"/>
    </location>
</feature>
<dbReference type="SMART" id="SM00062">
    <property type="entry name" value="PBPb"/>
    <property type="match status" value="1"/>
</dbReference>
<evidence type="ECO:0000313" key="4">
    <source>
        <dbReference type="EMBL" id="WIT13609.1"/>
    </source>
</evidence>
<dbReference type="SUPFAM" id="SSF53850">
    <property type="entry name" value="Periplasmic binding protein-like II"/>
    <property type="match status" value="1"/>
</dbReference>